<dbReference type="Proteomes" id="UP000774617">
    <property type="component" value="Unassembled WGS sequence"/>
</dbReference>
<sequence length="107" mass="12189">MIFWLSHAIFAQTLYLLQTQSHFVKKHSRTASQILSQSWMTPPSGIRGQASRSRILPVAPLLARWAVTRPFYACFSNMTLPMGSSIVGNFPRIMLSHQLNPLSYLQR</sequence>
<proteinExistence type="predicted"/>
<feature type="signal peptide" evidence="1">
    <location>
        <begin position="1"/>
        <end position="19"/>
    </location>
</feature>
<feature type="chain" id="PRO_5045594438" description="Secreted protein" evidence="1">
    <location>
        <begin position="20"/>
        <end position="107"/>
    </location>
</feature>
<evidence type="ECO:0000313" key="3">
    <source>
        <dbReference type="Proteomes" id="UP000774617"/>
    </source>
</evidence>
<accession>A0ABQ8FYK0</accession>
<keyword evidence="3" id="KW-1185">Reference proteome</keyword>
<evidence type="ECO:0000313" key="2">
    <source>
        <dbReference type="EMBL" id="KAH7030209.1"/>
    </source>
</evidence>
<organism evidence="2 3">
    <name type="scientific">Macrophomina phaseolina</name>
    <dbReference type="NCBI Taxonomy" id="35725"/>
    <lineage>
        <taxon>Eukaryota</taxon>
        <taxon>Fungi</taxon>
        <taxon>Dikarya</taxon>
        <taxon>Ascomycota</taxon>
        <taxon>Pezizomycotina</taxon>
        <taxon>Dothideomycetes</taxon>
        <taxon>Dothideomycetes incertae sedis</taxon>
        <taxon>Botryosphaeriales</taxon>
        <taxon>Botryosphaeriaceae</taxon>
        <taxon>Macrophomina</taxon>
    </lineage>
</organism>
<keyword evidence="1" id="KW-0732">Signal</keyword>
<evidence type="ECO:0000256" key="1">
    <source>
        <dbReference type="SAM" id="SignalP"/>
    </source>
</evidence>
<protein>
    <recommendedName>
        <fullName evidence="4">Secreted protein</fullName>
    </recommendedName>
</protein>
<gene>
    <name evidence="2" type="ORF">B0J12DRAFT_321738</name>
</gene>
<comment type="caution">
    <text evidence="2">The sequence shown here is derived from an EMBL/GenBank/DDBJ whole genome shotgun (WGS) entry which is preliminary data.</text>
</comment>
<name>A0ABQ8FYK0_9PEZI</name>
<dbReference type="EMBL" id="JAGTJR010000045">
    <property type="protein sequence ID" value="KAH7030209.1"/>
    <property type="molecule type" value="Genomic_DNA"/>
</dbReference>
<evidence type="ECO:0008006" key="4">
    <source>
        <dbReference type="Google" id="ProtNLM"/>
    </source>
</evidence>
<reference evidence="2 3" key="1">
    <citation type="journal article" date="2021" name="Nat. Commun.">
        <title>Genetic determinants of endophytism in the Arabidopsis root mycobiome.</title>
        <authorList>
            <person name="Mesny F."/>
            <person name="Miyauchi S."/>
            <person name="Thiergart T."/>
            <person name="Pickel B."/>
            <person name="Atanasova L."/>
            <person name="Karlsson M."/>
            <person name="Huettel B."/>
            <person name="Barry K.W."/>
            <person name="Haridas S."/>
            <person name="Chen C."/>
            <person name="Bauer D."/>
            <person name="Andreopoulos W."/>
            <person name="Pangilinan J."/>
            <person name="LaButti K."/>
            <person name="Riley R."/>
            <person name="Lipzen A."/>
            <person name="Clum A."/>
            <person name="Drula E."/>
            <person name="Henrissat B."/>
            <person name="Kohler A."/>
            <person name="Grigoriev I.V."/>
            <person name="Martin F.M."/>
            <person name="Hacquard S."/>
        </authorList>
    </citation>
    <scope>NUCLEOTIDE SEQUENCE [LARGE SCALE GENOMIC DNA]</scope>
    <source>
        <strain evidence="2 3">MPI-SDFR-AT-0080</strain>
    </source>
</reference>